<dbReference type="Gene3D" id="3.30.1780.10">
    <property type="entry name" value="ornithine cyclodeaminase, domain 1"/>
    <property type="match status" value="1"/>
</dbReference>
<dbReference type="PANTHER" id="PTHR13812">
    <property type="entry name" value="KETIMINE REDUCTASE MU-CRYSTALLIN"/>
    <property type="match status" value="1"/>
</dbReference>
<sequence length="323" mass="36069">MMYLNDGHIRKLGIDWPTLVGIIESAVATVDRGDYAQPIKPYLRFREPVNRIIAMPAFVGGEVDLCGIKWIASYPRNWRKGLPRAHNTIVLNETDTGRPLAYLHSNLLNGLRTAAVSGVLVRAYLARRPEVPLRIGIIGWGPIGRLHLEMLAALVGERIERISLYDIKGIDPETVPQPLRAITTIRQDWRTVYRESNIFATCTVSEARYIDEAPASGTLLLNVSLRDYKPGSVKGIRAIIVDDWQEVCREGTDIEELHLQRGLLAENTRTIADVLLRNALADYEASEPVFFSPMGLAVFDISVAAYYWREAVRAGIGVPLPSE</sequence>
<protein>
    <submittedName>
        <fullName evidence="1">2,3-diaminopropionate biosynthesis protein SbnB</fullName>
    </submittedName>
</protein>
<name>A0A559KBJ3_9BACL</name>
<dbReference type="GO" id="GO:0005737">
    <property type="term" value="C:cytoplasm"/>
    <property type="evidence" value="ECO:0007669"/>
    <property type="project" value="TreeGrafter"/>
</dbReference>
<dbReference type="InterPro" id="IPR036291">
    <property type="entry name" value="NAD(P)-bd_dom_sf"/>
</dbReference>
<dbReference type="Pfam" id="PF02423">
    <property type="entry name" value="OCD_Mu_crystall"/>
    <property type="match status" value="1"/>
</dbReference>
<dbReference type="EMBL" id="VNJI01000014">
    <property type="protein sequence ID" value="TVY09491.1"/>
    <property type="molecule type" value="Genomic_DNA"/>
</dbReference>
<dbReference type="Proteomes" id="UP000317036">
    <property type="component" value="Unassembled WGS sequence"/>
</dbReference>
<gene>
    <name evidence="1" type="ORF">FPZ49_13720</name>
</gene>
<dbReference type="Gene3D" id="3.40.50.720">
    <property type="entry name" value="NAD(P)-binding Rossmann-like Domain"/>
    <property type="match status" value="1"/>
</dbReference>
<proteinExistence type="predicted"/>
<comment type="caution">
    <text evidence="1">The sequence shown here is derived from an EMBL/GenBank/DDBJ whole genome shotgun (WGS) entry which is preliminary data.</text>
</comment>
<dbReference type="SUPFAM" id="SSF51735">
    <property type="entry name" value="NAD(P)-binding Rossmann-fold domains"/>
    <property type="match status" value="1"/>
</dbReference>
<evidence type="ECO:0000313" key="2">
    <source>
        <dbReference type="Proteomes" id="UP000317036"/>
    </source>
</evidence>
<dbReference type="AlphaFoldDB" id="A0A559KBJ3"/>
<dbReference type="PANTHER" id="PTHR13812:SF19">
    <property type="entry name" value="KETIMINE REDUCTASE MU-CRYSTALLIN"/>
    <property type="match status" value="1"/>
</dbReference>
<evidence type="ECO:0000313" key="1">
    <source>
        <dbReference type="EMBL" id="TVY09491.1"/>
    </source>
</evidence>
<reference evidence="1 2" key="1">
    <citation type="submission" date="2019-07" db="EMBL/GenBank/DDBJ databases">
        <authorList>
            <person name="Kim J."/>
        </authorList>
    </citation>
    <scope>NUCLEOTIDE SEQUENCE [LARGE SCALE GENOMIC DNA]</scope>
    <source>
        <strain evidence="1 2">JC52</strain>
    </source>
</reference>
<organism evidence="1 2">
    <name type="scientific">Paenibacillus cremeus</name>
    <dbReference type="NCBI Taxonomy" id="2163881"/>
    <lineage>
        <taxon>Bacteria</taxon>
        <taxon>Bacillati</taxon>
        <taxon>Bacillota</taxon>
        <taxon>Bacilli</taxon>
        <taxon>Bacillales</taxon>
        <taxon>Paenibacillaceae</taxon>
        <taxon>Paenibacillus</taxon>
    </lineage>
</organism>
<keyword evidence="2" id="KW-1185">Reference proteome</keyword>
<dbReference type="RefSeq" id="WP_144847516.1">
    <property type="nucleotide sequence ID" value="NZ_VNJI01000014.1"/>
</dbReference>
<accession>A0A559KBJ3</accession>
<dbReference type="OrthoDB" id="9792005at2"/>
<dbReference type="InterPro" id="IPR023401">
    <property type="entry name" value="ODC_N"/>
</dbReference>
<dbReference type="PIRSF" id="PIRSF001439">
    <property type="entry name" value="CryM"/>
    <property type="match status" value="1"/>
</dbReference>
<dbReference type="InterPro" id="IPR003462">
    <property type="entry name" value="ODC_Mu_crystall"/>
</dbReference>